<dbReference type="AlphaFoldDB" id="A0A146KSN6"/>
<dbReference type="PANTHER" id="PTHR11140">
    <property type="entry name" value="PRE-MRNA SPLICING FACTOR PRP8"/>
    <property type="match status" value="1"/>
</dbReference>
<dbReference type="GO" id="GO:0017070">
    <property type="term" value="F:U6 snRNA binding"/>
    <property type="evidence" value="ECO:0007669"/>
    <property type="project" value="TreeGrafter"/>
</dbReference>
<dbReference type="EMBL" id="GDHC01020407">
    <property type="protein sequence ID" value="JAP98221.1"/>
    <property type="molecule type" value="Transcribed_RNA"/>
</dbReference>
<dbReference type="PANTHER" id="PTHR11140:SF0">
    <property type="entry name" value="PRE-MRNA-PROCESSING-SPLICING FACTOR 8"/>
    <property type="match status" value="1"/>
</dbReference>
<proteinExistence type="predicted"/>
<dbReference type="GO" id="GO:0030623">
    <property type="term" value="F:U5 snRNA binding"/>
    <property type="evidence" value="ECO:0007669"/>
    <property type="project" value="TreeGrafter"/>
</dbReference>
<dbReference type="GO" id="GO:0000244">
    <property type="term" value="P:spliceosomal tri-snRNP complex assembly"/>
    <property type="evidence" value="ECO:0007669"/>
    <property type="project" value="TreeGrafter"/>
</dbReference>
<dbReference type="GO" id="GO:0005682">
    <property type="term" value="C:U5 snRNP"/>
    <property type="evidence" value="ECO:0007669"/>
    <property type="project" value="TreeGrafter"/>
</dbReference>
<dbReference type="InterPro" id="IPR027652">
    <property type="entry name" value="PRP8"/>
</dbReference>
<dbReference type="GO" id="GO:0097157">
    <property type="term" value="F:pre-mRNA intronic binding"/>
    <property type="evidence" value="ECO:0007669"/>
    <property type="project" value="TreeGrafter"/>
</dbReference>
<dbReference type="GO" id="GO:0030619">
    <property type="term" value="F:U1 snRNA binding"/>
    <property type="evidence" value="ECO:0007669"/>
    <property type="project" value="TreeGrafter"/>
</dbReference>
<name>A0A146KSN6_LYGHE</name>
<dbReference type="GO" id="GO:0071013">
    <property type="term" value="C:catalytic step 2 spliceosome"/>
    <property type="evidence" value="ECO:0007669"/>
    <property type="project" value="TreeGrafter"/>
</dbReference>
<organism evidence="1">
    <name type="scientific">Lygus hesperus</name>
    <name type="common">Western plant bug</name>
    <dbReference type="NCBI Taxonomy" id="30085"/>
    <lineage>
        <taxon>Eukaryota</taxon>
        <taxon>Metazoa</taxon>
        <taxon>Ecdysozoa</taxon>
        <taxon>Arthropoda</taxon>
        <taxon>Hexapoda</taxon>
        <taxon>Insecta</taxon>
        <taxon>Pterygota</taxon>
        <taxon>Neoptera</taxon>
        <taxon>Paraneoptera</taxon>
        <taxon>Hemiptera</taxon>
        <taxon>Heteroptera</taxon>
        <taxon>Panheteroptera</taxon>
        <taxon>Cimicomorpha</taxon>
        <taxon>Miridae</taxon>
        <taxon>Mirini</taxon>
        <taxon>Lygus</taxon>
    </lineage>
</organism>
<protein>
    <submittedName>
        <fullName evidence="1">Pre-mRNA-splicing factor 8</fullName>
    </submittedName>
</protein>
<reference evidence="1" key="1">
    <citation type="journal article" date="2016" name="Gigascience">
        <title>De novo construction of an expanded transcriptome assembly for the western tarnished plant bug, Lygus hesperus.</title>
        <authorList>
            <person name="Tassone E.E."/>
            <person name="Geib S.M."/>
            <person name="Hall B."/>
            <person name="Fabrick J.A."/>
            <person name="Brent C.S."/>
            <person name="Hull J.J."/>
        </authorList>
    </citation>
    <scope>NUCLEOTIDE SEQUENCE</scope>
</reference>
<sequence length="144" mass="16719">MKNLGRLTRLKLMDEQQRQKAYISGTDTHILSGSDASEMYRMMANWLSDRGFKKIEFPDPSKSTELSLLQLSLNRLRDQHNIANRLTAAQREEQARIEEAFNAPHEALSRIVDALARQRRFKNVEVEYMDDFASLYPIYNVVPS</sequence>
<evidence type="ECO:0000313" key="1">
    <source>
        <dbReference type="EMBL" id="JAP98221.1"/>
    </source>
</evidence>
<gene>
    <name evidence="1" type="primary">prp-8</name>
    <name evidence="1" type="ORF">g.5974</name>
</gene>
<accession>A0A146KSN6</accession>
<dbReference type="GO" id="GO:0030620">
    <property type="term" value="F:U2 snRNA binding"/>
    <property type="evidence" value="ECO:0007669"/>
    <property type="project" value="TreeGrafter"/>
</dbReference>